<evidence type="ECO:0000313" key="4">
    <source>
        <dbReference type="EMBL" id="CAG8472304.1"/>
    </source>
</evidence>
<feature type="compositionally biased region" description="Basic residues" evidence="3">
    <location>
        <begin position="15"/>
        <end position="28"/>
    </location>
</feature>
<feature type="compositionally biased region" description="Polar residues" evidence="3">
    <location>
        <begin position="1"/>
        <end position="14"/>
    </location>
</feature>
<feature type="compositionally biased region" description="Basic and acidic residues" evidence="3">
    <location>
        <begin position="29"/>
        <end position="49"/>
    </location>
</feature>
<name>A0A9N8W2V1_9GLOM</name>
<dbReference type="PANTHER" id="PTHR13267">
    <property type="entry name" value="ZINC FINGER PROTEIN 277"/>
    <property type="match status" value="1"/>
</dbReference>
<gene>
    <name evidence="4" type="ORF">AMORRO_LOCUS1912</name>
</gene>
<keyword evidence="5" id="KW-1185">Reference proteome</keyword>
<evidence type="ECO:0000313" key="5">
    <source>
        <dbReference type="Proteomes" id="UP000789342"/>
    </source>
</evidence>
<evidence type="ECO:0000256" key="2">
    <source>
        <dbReference type="ARBA" id="ARBA00022833"/>
    </source>
</evidence>
<keyword evidence="2" id="KW-0862">Zinc</keyword>
<dbReference type="GO" id="GO:0046872">
    <property type="term" value="F:metal ion binding"/>
    <property type="evidence" value="ECO:0007669"/>
    <property type="project" value="UniProtKB-KW"/>
</dbReference>
<feature type="compositionally biased region" description="Polar residues" evidence="3">
    <location>
        <begin position="51"/>
        <end position="75"/>
    </location>
</feature>
<keyword evidence="1" id="KW-0479">Metal-binding</keyword>
<dbReference type="OrthoDB" id="7848332at2759"/>
<dbReference type="Proteomes" id="UP000789342">
    <property type="component" value="Unassembled WGS sequence"/>
</dbReference>
<feature type="region of interest" description="Disordered" evidence="3">
    <location>
        <begin position="84"/>
        <end position="103"/>
    </location>
</feature>
<feature type="non-terminal residue" evidence="4">
    <location>
        <position position="249"/>
    </location>
</feature>
<feature type="region of interest" description="Disordered" evidence="3">
    <location>
        <begin position="1"/>
        <end position="79"/>
    </location>
</feature>
<dbReference type="EMBL" id="CAJVPV010000749">
    <property type="protein sequence ID" value="CAG8472304.1"/>
    <property type="molecule type" value="Genomic_DNA"/>
</dbReference>
<evidence type="ECO:0000256" key="1">
    <source>
        <dbReference type="ARBA" id="ARBA00022723"/>
    </source>
</evidence>
<organism evidence="4 5">
    <name type="scientific">Acaulospora morrowiae</name>
    <dbReference type="NCBI Taxonomy" id="94023"/>
    <lineage>
        <taxon>Eukaryota</taxon>
        <taxon>Fungi</taxon>
        <taxon>Fungi incertae sedis</taxon>
        <taxon>Mucoromycota</taxon>
        <taxon>Glomeromycotina</taxon>
        <taxon>Glomeromycetes</taxon>
        <taxon>Diversisporales</taxon>
        <taxon>Acaulosporaceae</taxon>
        <taxon>Acaulospora</taxon>
    </lineage>
</organism>
<comment type="caution">
    <text evidence="4">The sequence shown here is derived from an EMBL/GenBank/DDBJ whole genome shotgun (WGS) entry which is preliminary data.</text>
</comment>
<dbReference type="PANTHER" id="PTHR13267:SF3">
    <property type="entry name" value="ZINC FINGER PROTEIN 277"/>
    <property type="match status" value="1"/>
</dbReference>
<protein>
    <submittedName>
        <fullName evidence="4">15748_t:CDS:1</fullName>
    </submittedName>
</protein>
<evidence type="ECO:0000256" key="3">
    <source>
        <dbReference type="SAM" id="MobiDB-lite"/>
    </source>
</evidence>
<reference evidence="4" key="1">
    <citation type="submission" date="2021-06" db="EMBL/GenBank/DDBJ databases">
        <authorList>
            <person name="Kallberg Y."/>
            <person name="Tangrot J."/>
            <person name="Rosling A."/>
        </authorList>
    </citation>
    <scope>NUCLEOTIDE SEQUENCE</scope>
    <source>
        <strain evidence="4">CL551</strain>
    </source>
</reference>
<sequence>MTDGQWTFVTNSRHGNNRSRLGSKHREKPRGQSKNEHNKRVNTRTDKHSSNKQQQSTYSSSRHPNYGPNHNTYSFPPNFDMANSFSPDSDISSPDISSGSVSPDITSSALVLPSYYIELTIECPFESCRDPNKPKVIINNSTYLVEHLRAKHKVHFNNLHHVYLILEKYLEYWAKQLTQGPAVEQLKTEISGDDDIHIIDPEKLPQDKNIRDQLQREKLNEVLQIQADERNINSKLQRKCLFCNVMCEN</sequence>
<proteinExistence type="predicted"/>
<dbReference type="InterPro" id="IPR040048">
    <property type="entry name" value="ZNF277"/>
</dbReference>
<accession>A0A9N8W2V1</accession>
<feature type="non-terminal residue" evidence="4">
    <location>
        <position position="1"/>
    </location>
</feature>
<dbReference type="AlphaFoldDB" id="A0A9N8W2V1"/>